<dbReference type="PROSITE" id="PS51387">
    <property type="entry name" value="FAD_PCMH"/>
    <property type="match status" value="1"/>
</dbReference>
<accession>A0ABR2UPF3</accession>
<dbReference type="Pfam" id="PF01565">
    <property type="entry name" value="FAD_binding_4"/>
    <property type="match status" value="1"/>
</dbReference>
<evidence type="ECO:0000259" key="5">
    <source>
        <dbReference type="PROSITE" id="PS51387"/>
    </source>
</evidence>
<keyword evidence="4" id="KW-0560">Oxidoreductase</keyword>
<comment type="caution">
    <text evidence="6">The sequence shown here is derived from an EMBL/GenBank/DDBJ whole genome shotgun (WGS) entry which is preliminary data.</text>
</comment>
<protein>
    <recommendedName>
        <fullName evidence="5">FAD-binding PCMH-type domain-containing protein</fullName>
    </recommendedName>
</protein>
<comment type="similarity">
    <text evidence="1">Belongs to the oxygen-dependent FAD-linked oxidoreductase family.</text>
</comment>
<reference evidence="6 7" key="1">
    <citation type="journal article" date="2024" name="J. Plant Pathol.">
        <title>Sequence and assembly of the genome of Seiridium unicorne, isolate CBS 538.82, causal agent of cypress canker disease.</title>
        <authorList>
            <person name="Scali E."/>
            <person name="Rocca G.D."/>
            <person name="Danti R."/>
            <person name="Garbelotto M."/>
            <person name="Barberini S."/>
            <person name="Baroncelli R."/>
            <person name="Emiliani G."/>
        </authorList>
    </citation>
    <scope>NUCLEOTIDE SEQUENCE [LARGE SCALE GENOMIC DNA]</scope>
    <source>
        <strain evidence="6 7">BM-138-508</strain>
    </source>
</reference>
<dbReference type="InterPro" id="IPR050416">
    <property type="entry name" value="FAD-linked_Oxidoreductase"/>
</dbReference>
<evidence type="ECO:0000313" key="7">
    <source>
        <dbReference type="Proteomes" id="UP001408356"/>
    </source>
</evidence>
<dbReference type="Gene3D" id="3.40.462.20">
    <property type="match status" value="1"/>
</dbReference>
<dbReference type="Proteomes" id="UP001408356">
    <property type="component" value="Unassembled WGS sequence"/>
</dbReference>
<gene>
    <name evidence="6" type="ORF">SUNI508_09630</name>
</gene>
<dbReference type="InterPro" id="IPR036318">
    <property type="entry name" value="FAD-bd_PCMH-like_sf"/>
</dbReference>
<keyword evidence="3" id="KW-0274">FAD</keyword>
<proteinExistence type="inferred from homology"/>
<keyword evidence="2" id="KW-0285">Flavoprotein</keyword>
<dbReference type="InterPro" id="IPR006094">
    <property type="entry name" value="Oxid_FAD_bind_N"/>
</dbReference>
<evidence type="ECO:0000256" key="2">
    <source>
        <dbReference type="ARBA" id="ARBA00022630"/>
    </source>
</evidence>
<evidence type="ECO:0000313" key="6">
    <source>
        <dbReference type="EMBL" id="KAK9416524.1"/>
    </source>
</evidence>
<feature type="domain" description="FAD-binding PCMH-type" evidence="5">
    <location>
        <begin position="41"/>
        <end position="245"/>
    </location>
</feature>
<name>A0ABR2UPF3_9PEZI</name>
<dbReference type="PANTHER" id="PTHR42973">
    <property type="entry name" value="BINDING OXIDOREDUCTASE, PUTATIVE (AFU_ORTHOLOGUE AFUA_1G17690)-RELATED"/>
    <property type="match status" value="1"/>
</dbReference>
<keyword evidence="7" id="KW-1185">Reference proteome</keyword>
<dbReference type="Gene3D" id="3.30.465.10">
    <property type="match status" value="2"/>
</dbReference>
<dbReference type="PANTHER" id="PTHR42973:SF22">
    <property type="entry name" value="FAD-BINDING PCMH-TYPE DOMAIN-CONTAINING PROTEIN-RELATED"/>
    <property type="match status" value="1"/>
</dbReference>
<dbReference type="InterPro" id="IPR016169">
    <property type="entry name" value="FAD-bd_PCMH_sub2"/>
</dbReference>
<evidence type="ECO:0000256" key="3">
    <source>
        <dbReference type="ARBA" id="ARBA00022827"/>
    </source>
</evidence>
<dbReference type="InterPro" id="IPR016166">
    <property type="entry name" value="FAD-bd_PCMH"/>
</dbReference>
<sequence>MSISEAIETLKLALPGVEFALRGTEEHNALNRSSYQSALQSDIVPACIVRPRTKEDISTFVKTIKPFILANKAAFAIVGSGRQPAPGCSNIQDGITLNLGLLTGIRVNDGIVSIAAGENWGSVYDKLVEQGLGCSGSRSGKGGIGGLALSGGLSFFSSREGFICDDVSRHVNPQAILTRFLYCWASKARVMLTLLSQVLNYELVLGSGEVVNANVNENADLWKALRGGGNNFGVITRYDIRTFKQGPFWGGALYYFSPSFPSQVEALVHELQKPDATVETHLMMSLGYTAMFGPEAVGMNQMYYTQEVEKPSVLDVFTTVEPQIGGLNTMRMMNLAEASREQAGDIPPNQRSAYMNLHVKADVATLVAGGEIWKAALGPIKACEGLICSYTLQPYARSQLEASAKKGGNSLGLDPGLGSIVSVAFLMYWNLQSDDEKIFGTFKDALEKMKKDASSRGQLIDFTFMNYSLNFQDPIGSYGAENKKHLQRVSEKFDPEGIFQKGVPGGWKLFP</sequence>
<dbReference type="EMBL" id="JARVKF010000406">
    <property type="protein sequence ID" value="KAK9416524.1"/>
    <property type="molecule type" value="Genomic_DNA"/>
</dbReference>
<evidence type="ECO:0000256" key="1">
    <source>
        <dbReference type="ARBA" id="ARBA00005466"/>
    </source>
</evidence>
<dbReference type="SUPFAM" id="SSF56176">
    <property type="entry name" value="FAD-binding/transporter-associated domain-like"/>
    <property type="match status" value="2"/>
</dbReference>
<organism evidence="6 7">
    <name type="scientific">Seiridium unicorne</name>
    <dbReference type="NCBI Taxonomy" id="138068"/>
    <lineage>
        <taxon>Eukaryota</taxon>
        <taxon>Fungi</taxon>
        <taxon>Dikarya</taxon>
        <taxon>Ascomycota</taxon>
        <taxon>Pezizomycotina</taxon>
        <taxon>Sordariomycetes</taxon>
        <taxon>Xylariomycetidae</taxon>
        <taxon>Amphisphaeriales</taxon>
        <taxon>Sporocadaceae</taxon>
        <taxon>Seiridium</taxon>
    </lineage>
</organism>
<evidence type="ECO:0000256" key="4">
    <source>
        <dbReference type="ARBA" id="ARBA00023002"/>
    </source>
</evidence>